<dbReference type="GO" id="GO:0003723">
    <property type="term" value="F:RNA binding"/>
    <property type="evidence" value="ECO:0007669"/>
    <property type="project" value="InterPro"/>
</dbReference>
<dbReference type="NCBIfam" id="TIGR00094">
    <property type="entry name" value="tRNA_TruD_broad"/>
    <property type="match status" value="1"/>
</dbReference>
<evidence type="ECO:0000256" key="3">
    <source>
        <dbReference type="ARBA" id="ARBA00023235"/>
    </source>
</evidence>
<comment type="catalytic activity">
    <reaction evidence="4">
        <text>a uridine in tRNA = a pseudouridine in tRNA</text>
        <dbReference type="Rhea" id="RHEA:54572"/>
        <dbReference type="Rhea" id="RHEA-COMP:13339"/>
        <dbReference type="Rhea" id="RHEA-COMP:13934"/>
        <dbReference type="ChEBI" id="CHEBI:65314"/>
        <dbReference type="ChEBI" id="CHEBI:65315"/>
    </reaction>
</comment>
<feature type="domain" description="TRUD" evidence="6">
    <location>
        <begin position="300"/>
        <end position="544"/>
    </location>
</feature>
<evidence type="ECO:0000256" key="1">
    <source>
        <dbReference type="ARBA" id="ARBA00007953"/>
    </source>
</evidence>
<dbReference type="PROSITE" id="PS01268">
    <property type="entry name" value="UPF0024"/>
    <property type="match status" value="1"/>
</dbReference>
<dbReference type="GO" id="GO:0009982">
    <property type="term" value="F:pseudouridine synthase activity"/>
    <property type="evidence" value="ECO:0007669"/>
    <property type="project" value="InterPro"/>
</dbReference>
<evidence type="ECO:0000256" key="2">
    <source>
        <dbReference type="ARBA" id="ARBA00022694"/>
    </source>
</evidence>
<dbReference type="Gene3D" id="3.30.2350.20">
    <property type="entry name" value="TruD, catalytic domain"/>
    <property type="match status" value="2"/>
</dbReference>
<dbReference type="InterPro" id="IPR020103">
    <property type="entry name" value="PsdUridine_synth_cat_dom_sf"/>
</dbReference>
<dbReference type="SUPFAM" id="SSF55120">
    <property type="entry name" value="Pseudouridine synthase"/>
    <property type="match status" value="1"/>
</dbReference>
<evidence type="ECO:0000259" key="6">
    <source>
        <dbReference type="PROSITE" id="PS50984"/>
    </source>
</evidence>
<keyword evidence="3" id="KW-0413">Isomerase</keyword>
<dbReference type="InterPro" id="IPR020119">
    <property type="entry name" value="PsdUridine_synth_TruD_CS"/>
</dbReference>
<sequence>MNKRRRGNFRPRNFQHNQNNRKPRSEYLNYDQLSEKDVGITEYLGDLEGFSGIIKARYSDFHVSEINLEGKVAKLTDTNVPKDFSMKMIKHNYHEVIESPNKYIPQEIWEGIKEVIKSSSAPIEIDIDELDKDARLEIHNCVKSHFGQKIVSSTIDVDGKKKIQFKKFEKGDRSDVRYQWPPDKGEYVYFILYKEKMDTLEATLKISSALHMNASKFTQAGTKDKRAVTTQWFCVRKVEPWKLIHKTKNLYNIRIGNFEFKNTPLSLGQLKGNKFRIALRNVTASDEVISAAMEHLKENGFINYYGLQRFGNDKDVPTFQVGISLLQGKWKEAIDLILKPKASDDPNSFQGDVMNAKKIYMETGDATKAYDALQNNKSNAVEAKLLEGLKNANENDYVNALEKVPKSMRLLYLHAFQSLVWNRMVSKRLQIYGMKPVVGDLILVNNSESNLNTVESEESNTNDKEEETEVKSRKQVRALTEEDLEKYNIYDIVMPLPGFDSTYPENMKEHYKEVVEELGLDLSMSKQSVKTYNLSGDYRKMLEKAEDVTWYITHYNNPTDNLILSDLQELKGEVCTQIVKDGTYKAVIMEFALPPSAYATMVLRQIMKVDTATNVHSKLNDYHQEKTTAAITSSPKVENQELMVEEDGGASLLSNAEKYEQFKNSVFNIVSEATKNDIIDESEVPNKKQKLEETNTET</sequence>
<name>A0A6P7G101_DIAVI</name>
<dbReference type="InterPro" id="IPR001656">
    <property type="entry name" value="PsdUridine_synth_TruD"/>
</dbReference>
<dbReference type="RefSeq" id="XP_028140722.1">
    <property type="nucleotide sequence ID" value="XM_028284921.1"/>
</dbReference>
<comment type="similarity">
    <text evidence="1">Belongs to the pseudouridine synthase TruD family.</text>
</comment>
<organism evidence="7">
    <name type="scientific">Diabrotica virgifera virgifera</name>
    <name type="common">western corn rootworm</name>
    <dbReference type="NCBI Taxonomy" id="50390"/>
    <lineage>
        <taxon>Eukaryota</taxon>
        <taxon>Metazoa</taxon>
        <taxon>Ecdysozoa</taxon>
        <taxon>Arthropoda</taxon>
        <taxon>Hexapoda</taxon>
        <taxon>Insecta</taxon>
        <taxon>Pterygota</taxon>
        <taxon>Neoptera</taxon>
        <taxon>Endopterygota</taxon>
        <taxon>Coleoptera</taxon>
        <taxon>Polyphaga</taxon>
        <taxon>Cucujiformia</taxon>
        <taxon>Chrysomeloidea</taxon>
        <taxon>Chrysomelidae</taxon>
        <taxon>Galerucinae</taxon>
        <taxon>Diabroticina</taxon>
        <taxon>Diabroticites</taxon>
        <taxon>Diabrotica</taxon>
    </lineage>
</organism>
<keyword evidence="2" id="KW-0819">tRNA processing</keyword>
<evidence type="ECO:0000313" key="7">
    <source>
        <dbReference type="RefSeq" id="XP_028140722.1"/>
    </source>
</evidence>
<protein>
    <submittedName>
        <fullName evidence="7">Pseudouridylate synthase 7 homolog</fullName>
    </submittedName>
</protein>
<dbReference type="AlphaFoldDB" id="A0A6P7G101"/>
<gene>
    <name evidence="7" type="primary">LOC114334825</name>
</gene>
<dbReference type="PIRSF" id="PIRSF037016">
    <property type="entry name" value="Pseudouridin_synth_euk_prd"/>
    <property type="match status" value="1"/>
</dbReference>
<evidence type="ECO:0000256" key="4">
    <source>
        <dbReference type="ARBA" id="ARBA00036943"/>
    </source>
</evidence>
<dbReference type="PANTHER" id="PTHR13326">
    <property type="entry name" value="TRNA PSEUDOURIDINE SYNTHASE D"/>
    <property type="match status" value="1"/>
</dbReference>
<dbReference type="InterPro" id="IPR011760">
    <property type="entry name" value="PsdUridine_synth_TruD_insert"/>
</dbReference>
<feature type="region of interest" description="Disordered" evidence="5">
    <location>
        <begin position="678"/>
        <end position="698"/>
    </location>
</feature>
<dbReference type="PANTHER" id="PTHR13326:SF31">
    <property type="entry name" value="PSEUDOURIDYLATE SYNTHASE 7 HOMOLOG"/>
    <property type="match status" value="1"/>
</dbReference>
<feature type="region of interest" description="Disordered" evidence="5">
    <location>
        <begin position="451"/>
        <end position="470"/>
    </location>
</feature>
<feature type="region of interest" description="Disordered" evidence="5">
    <location>
        <begin position="1"/>
        <end position="25"/>
    </location>
</feature>
<dbReference type="Pfam" id="PF01142">
    <property type="entry name" value="TruD"/>
    <property type="match status" value="1"/>
</dbReference>
<dbReference type="InParanoid" id="A0A6P7G101"/>
<accession>A0A6P7G101</accession>
<evidence type="ECO:0000256" key="5">
    <source>
        <dbReference type="SAM" id="MobiDB-lite"/>
    </source>
</evidence>
<feature type="compositionally biased region" description="Acidic residues" evidence="5">
    <location>
        <begin position="455"/>
        <end position="468"/>
    </location>
</feature>
<proteinExistence type="inferred from homology"/>
<dbReference type="InterPro" id="IPR042214">
    <property type="entry name" value="TruD_catalytic"/>
</dbReference>
<dbReference type="GO" id="GO:0008033">
    <property type="term" value="P:tRNA processing"/>
    <property type="evidence" value="ECO:0007669"/>
    <property type="project" value="UniProtKB-KW"/>
</dbReference>
<dbReference type="KEGG" id="dvv:114334825"/>
<dbReference type="CDD" id="cd02576">
    <property type="entry name" value="PseudoU_synth_ScPUS7"/>
    <property type="match status" value="1"/>
</dbReference>
<dbReference type="FunCoup" id="A0A6P7G101">
    <property type="interactions" value="1742"/>
</dbReference>
<reference evidence="7" key="1">
    <citation type="submission" date="2025-08" db="UniProtKB">
        <authorList>
            <consortium name="RefSeq"/>
        </authorList>
    </citation>
    <scope>IDENTIFICATION</scope>
</reference>
<dbReference type="PROSITE" id="PS50984">
    <property type="entry name" value="TRUD"/>
    <property type="match status" value="1"/>
</dbReference>
<dbReference type="OrthoDB" id="447290at2759"/>
<dbReference type="GO" id="GO:0005634">
    <property type="term" value="C:nucleus"/>
    <property type="evidence" value="ECO:0007669"/>
    <property type="project" value="TreeGrafter"/>
</dbReference>
<dbReference type="GO" id="GO:0001522">
    <property type="term" value="P:pseudouridine synthesis"/>
    <property type="evidence" value="ECO:0007669"/>
    <property type="project" value="InterPro"/>
</dbReference>